<sequence length="357" mass="39041">MWRQRNPLPPQQLVAPILNPDEAAPGNSNGNSRDNSMFHLRRVLIGRVPDAPRSTQSDLSTAVLHAWDLFFAARFREMEQMLPAAIACAYQSTEEHRGDSRRQMNISLAQLLHASSNLLGYMGETDLASVALIRADRLAADSGDDLTRAAISGSYSWLLAKYSMFDDAAAYAERAAAEIEPRFSTATPRQFAIWGELLCYAALAASRAGDHCEARKYLRLCESAGTQLEERYTDRPEVSNVFGRTSAASFGVINETGARRPREALKLAAVVSGGGTGIPPTLQSRRLINVAQAQIHNRDDAGAVDTLRYACSMAPEFVGHIPLARTLTNELATRPDAQRIDGLVDVVKYFGVPVRPV</sequence>
<reference evidence="2 3" key="1">
    <citation type="journal article" date="2014" name="Appl. Environ. Microbiol.">
        <title>Insights into the Microbial Degradation of Rubber and Gutta-Percha by Analysis of the Complete Genome of Nocardia nova SH22a.</title>
        <authorList>
            <person name="Luo Q."/>
            <person name="Hiessl S."/>
            <person name="Poehlein A."/>
            <person name="Daniel R."/>
            <person name="Steinbuchel A."/>
        </authorList>
    </citation>
    <scope>NUCLEOTIDE SEQUENCE [LARGE SCALE GENOMIC DNA]</scope>
    <source>
        <strain evidence="2">SH22a</strain>
    </source>
</reference>
<proteinExistence type="predicted"/>
<dbReference type="eggNOG" id="COG1396">
    <property type="taxonomic scope" value="Bacteria"/>
</dbReference>
<dbReference type="HOGENOM" id="CLU_033540_0_0_11"/>
<dbReference type="EMBL" id="CP006850">
    <property type="protein sequence ID" value="AHH21679.1"/>
    <property type="molecule type" value="Genomic_DNA"/>
</dbReference>
<gene>
    <name evidence="2" type="ORF">NONO_c69140</name>
</gene>
<evidence type="ECO:0000256" key="1">
    <source>
        <dbReference type="SAM" id="MobiDB-lite"/>
    </source>
</evidence>
<evidence type="ECO:0000313" key="2">
    <source>
        <dbReference type="EMBL" id="AHH21679.1"/>
    </source>
</evidence>
<feature type="region of interest" description="Disordered" evidence="1">
    <location>
        <begin position="1"/>
        <end position="34"/>
    </location>
</feature>
<evidence type="ECO:0000313" key="3">
    <source>
        <dbReference type="Proteomes" id="UP000019150"/>
    </source>
</evidence>
<keyword evidence="3" id="KW-1185">Reference proteome</keyword>
<organism evidence="2 3">
    <name type="scientific">Nocardia nova SH22a</name>
    <dbReference type="NCBI Taxonomy" id="1415166"/>
    <lineage>
        <taxon>Bacteria</taxon>
        <taxon>Bacillati</taxon>
        <taxon>Actinomycetota</taxon>
        <taxon>Actinomycetes</taxon>
        <taxon>Mycobacteriales</taxon>
        <taxon>Nocardiaceae</taxon>
        <taxon>Nocardia</taxon>
    </lineage>
</organism>
<protein>
    <submittedName>
        <fullName evidence="2">Uncharacterized protein</fullName>
    </submittedName>
</protein>
<dbReference type="Proteomes" id="UP000019150">
    <property type="component" value="Chromosome"/>
</dbReference>
<accession>W5TR87</accession>
<dbReference type="AlphaFoldDB" id="W5TR87"/>
<dbReference type="STRING" id="1415166.NONO_c69140"/>
<name>W5TR87_9NOCA</name>
<dbReference type="KEGG" id="nno:NONO_c69140"/>